<evidence type="ECO:0000256" key="1">
    <source>
        <dbReference type="ARBA" id="ARBA00022722"/>
    </source>
</evidence>
<evidence type="ECO:0000259" key="5">
    <source>
        <dbReference type="PROSITE" id="PS50830"/>
    </source>
</evidence>
<organism evidence="6">
    <name type="scientific">candidate division CPR3 bacterium</name>
    <dbReference type="NCBI Taxonomy" id="2268181"/>
    <lineage>
        <taxon>Bacteria</taxon>
        <taxon>Bacteria division CPR3</taxon>
    </lineage>
</organism>
<name>A0A7C4R5I7_UNCC3</name>
<evidence type="ECO:0000256" key="2">
    <source>
        <dbReference type="ARBA" id="ARBA00022759"/>
    </source>
</evidence>
<dbReference type="InterPro" id="IPR002071">
    <property type="entry name" value="Thermonucl_AS"/>
</dbReference>
<dbReference type="PANTHER" id="PTHR12302">
    <property type="entry name" value="EBNA2 BINDING PROTEIN P100"/>
    <property type="match status" value="1"/>
</dbReference>
<sequence>MIAKNILNLFLKIFGRSLLKNLLGFIFLFILVIGFYFISYSKSIDESGLNEYQQKEERASDISNKEGPYKVLRVVDGDTIDVEVNGVENRVRLIGVNTPEIVDPRKSVECFGLQASDYTKSILTGQSIYIERDSTQGEKDKYGRSLAYIFLEDGSFLNLKLIMEGYAYEYTYQIPYKYQSEFQEAQRLAQKEKIGLWGDTVCFSD</sequence>
<dbReference type="PROSITE" id="PS01284">
    <property type="entry name" value="TNASE_2"/>
    <property type="match status" value="1"/>
</dbReference>
<evidence type="ECO:0000256" key="3">
    <source>
        <dbReference type="ARBA" id="ARBA00022801"/>
    </source>
</evidence>
<comment type="caution">
    <text evidence="6">The sequence shown here is derived from an EMBL/GenBank/DDBJ whole genome shotgun (WGS) entry which is preliminary data.</text>
</comment>
<dbReference type="GO" id="GO:0016787">
    <property type="term" value="F:hydrolase activity"/>
    <property type="evidence" value="ECO:0007669"/>
    <property type="project" value="UniProtKB-KW"/>
</dbReference>
<feature type="domain" description="TNase-like" evidence="5">
    <location>
        <begin position="65"/>
        <end position="199"/>
    </location>
</feature>
<accession>A0A7C4R5I7</accession>
<dbReference type="InterPro" id="IPR016071">
    <property type="entry name" value="Staphylococal_nuclease_OB-fold"/>
</dbReference>
<proteinExistence type="predicted"/>
<dbReference type="AlphaFoldDB" id="A0A7C4R5I7"/>
<dbReference type="Gene3D" id="2.40.50.90">
    <property type="match status" value="1"/>
</dbReference>
<evidence type="ECO:0000256" key="4">
    <source>
        <dbReference type="SAM" id="Phobius"/>
    </source>
</evidence>
<evidence type="ECO:0000313" key="6">
    <source>
        <dbReference type="EMBL" id="HGT71299.1"/>
    </source>
</evidence>
<feature type="transmembrane region" description="Helical" evidence="4">
    <location>
        <begin position="21"/>
        <end position="40"/>
    </location>
</feature>
<gene>
    <name evidence="6" type="ORF">ENT43_03505</name>
</gene>
<dbReference type="Pfam" id="PF00565">
    <property type="entry name" value="SNase"/>
    <property type="match status" value="1"/>
</dbReference>
<dbReference type="PANTHER" id="PTHR12302:SF3">
    <property type="entry name" value="SERINE_THREONINE-PROTEIN KINASE 31"/>
    <property type="match status" value="1"/>
</dbReference>
<keyword evidence="4" id="KW-1133">Transmembrane helix</keyword>
<dbReference type="GO" id="GO:0003676">
    <property type="term" value="F:nucleic acid binding"/>
    <property type="evidence" value="ECO:0007669"/>
    <property type="project" value="InterPro"/>
</dbReference>
<keyword evidence="4" id="KW-0472">Membrane</keyword>
<dbReference type="InterPro" id="IPR035437">
    <property type="entry name" value="SNase_OB-fold_sf"/>
</dbReference>
<keyword evidence="4" id="KW-0812">Transmembrane</keyword>
<dbReference type="EMBL" id="DSYQ01000018">
    <property type="protein sequence ID" value="HGT71299.1"/>
    <property type="molecule type" value="Genomic_DNA"/>
</dbReference>
<dbReference type="GO" id="GO:0004519">
    <property type="term" value="F:endonuclease activity"/>
    <property type="evidence" value="ECO:0007669"/>
    <property type="project" value="UniProtKB-KW"/>
</dbReference>
<dbReference type="PROSITE" id="PS50830">
    <property type="entry name" value="TNASE_3"/>
    <property type="match status" value="1"/>
</dbReference>
<keyword evidence="2" id="KW-0255">Endonuclease</keyword>
<reference evidence="6" key="1">
    <citation type="journal article" date="2020" name="mSystems">
        <title>Genome- and Community-Level Interaction Insights into Carbon Utilization and Element Cycling Functions of Hydrothermarchaeota in Hydrothermal Sediment.</title>
        <authorList>
            <person name="Zhou Z."/>
            <person name="Liu Y."/>
            <person name="Xu W."/>
            <person name="Pan J."/>
            <person name="Luo Z.H."/>
            <person name="Li M."/>
        </authorList>
    </citation>
    <scope>NUCLEOTIDE SEQUENCE [LARGE SCALE GENOMIC DNA]</scope>
    <source>
        <strain evidence="6">SpSt-579</strain>
    </source>
</reference>
<dbReference type="SUPFAM" id="SSF50199">
    <property type="entry name" value="Staphylococcal nuclease"/>
    <property type="match status" value="1"/>
</dbReference>
<keyword evidence="1" id="KW-0540">Nuclease</keyword>
<keyword evidence="3" id="KW-0378">Hydrolase</keyword>
<dbReference type="SMART" id="SM00318">
    <property type="entry name" value="SNc"/>
    <property type="match status" value="1"/>
</dbReference>
<protein>
    <submittedName>
        <fullName evidence="6">Nuclease</fullName>
    </submittedName>
</protein>